<organism evidence="7 8">
    <name type="scientific">Siminovitchia acidinfaciens</name>
    <dbReference type="NCBI Taxonomy" id="2321395"/>
    <lineage>
        <taxon>Bacteria</taxon>
        <taxon>Bacillati</taxon>
        <taxon>Bacillota</taxon>
        <taxon>Bacilli</taxon>
        <taxon>Bacillales</taxon>
        <taxon>Bacillaceae</taxon>
        <taxon>Siminovitchia</taxon>
    </lineage>
</organism>
<accession>A0A429XZM1</accession>
<dbReference type="InterPro" id="IPR035401">
    <property type="entry name" value="Urocanase_C"/>
</dbReference>
<dbReference type="PANTHER" id="PTHR12216">
    <property type="entry name" value="UROCANATE HYDRATASE"/>
    <property type="match status" value="1"/>
</dbReference>
<proteinExistence type="predicted"/>
<name>A0A429XZM1_9BACI</name>
<dbReference type="Gene3D" id="3.40.1770.10">
    <property type="entry name" value="Urocanase superfamily"/>
    <property type="match status" value="2"/>
</dbReference>
<dbReference type="Pfam" id="PF17392">
    <property type="entry name" value="Urocanase_C"/>
    <property type="match status" value="1"/>
</dbReference>
<dbReference type="EMBL" id="QYTV02000004">
    <property type="protein sequence ID" value="RST74245.1"/>
    <property type="molecule type" value="Genomic_DNA"/>
</dbReference>
<dbReference type="Gene3D" id="3.40.50.10730">
    <property type="entry name" value="Urocanase like domains"/>
    <property type="match status" value="1"/>
</dbReference>
<dbReference type="Pfam" id="PF17391">
    <property type="entry name" value="Urocanase_N"/>
    <property type="match status" value="1"/>
</dbReference>
<reference evidence="7" key="1">
    <citation type="submission" date="2018-12" db="EMBL/GenBank/DDBJ databases">
        <authorList>
            <person name="Sun L."/>
            <person name="Chen Z."/>
        </authorList>
    </citation>
    <scope>NUCLEOTIDE SEQUENCE [LARGE SCALE GENOMIC DNA]</scope>
    <source>
        <strain evidence="7">3-2-2</strain>
    </source>
</reference>
<sequence length="471" mass="53784">MFRKASSPMINKLSCRDWKIEAIIRFLLSNPAWRKNRDESNETRIFTDLLRQLEPDQTLFIQSGEPVAVVRTNPSSPMLISSEAMDSGRYMERNALEQTLPNFYTFLEVQGMIQYFLEKMDSLTETFFHGKLRGKLTLSTGLNEMAMIPPLIVTKNGGVCITIEPNSYQIQDGLKNNYYDIHVPTVNDAISLAEKALREETPLSIVLLGNSKEVYQEFIARNVTPEIVIDQTKFQPTDSAKVIENYKDTLGIFEEKGSLFFDLSGSIGYREAGAWTNHIFPSPLSNVMFQQKSQERMPLQWIALSGKPDDIYKIDEAVLKEFKHNKKIAGWLSFIQERLYFDGLPSRTCWLTYQERMDMCDLLNYTVASGQLDIPIMVKIDHIYESPAINFRGAGGDENLQDISLKMFSGAAMAGFEQYHSAGLFNKVHARVFALADGNMETFKELKGLLAMDLEWQEAENLLWNRNSFNL</sequence>
<protein>
    <submittedName>
        <fullName evidence="7">Uncharacterized protein</fullName>
    </submittedName>
</protein>
<evidence type="ECO:0000313" key="7">
    <source>
        <dbReference type="EMBL" id="RST74245.1"/>
    </source>
</evidence>
<dbReference type="GO" id="GO:0019556">
    <property type="term" value="P:L-histidine catabolic process to glutamate and formamide"/>
    <property type="evidence" value="ECO:0007669"/>
    <property type="project" value="UniProtKB-UniPathway"/>
</dbReference>
<dbReference type="InterPro" id="IPR038364">
    <property type="entry name" value="Urocanase_central_sf"/>
</dbReference>
<dbReference type="InterPro" id="IPR035400">
    <property type="entry name" value="Urocanase_N"/>
</dbReference>
<keyword evidence="2" id="KW-0520">NAD</keyword>
<dbReference type="UniPathway" id="UPA00379">
    <property type="reaction ID" value="UER00550"/>
</dbReference>
<dbReference type="GO" id="GO:0019557">
    <property type="term" value="P:L-histidine catabolic process to glutamate and formate"/>
    <property type="evidence" value="ECO:0007669"/>
    <property type="project" value="UniProtKB-UniPathway"/>
</dbReference>
<comment type="cofactor">
    <cofactor evidence="1">
        <name>NAD(+)</name>
        <dbReference type="ChEBI" id="CHEBI:57540"/>
    </cofactor>
</comment>
<dbReference type="OrthoDB" id="9764874at2"/>
<comment type="caution">
    <text evidence="7">The sequence shown here is derived from an EMBL/GenBank/DDBJ whole genome shotgun (WGS) entry which is preliminary data.</text>
</comment>
<evidence type="ECO:0000313" key="8">
    <source>
        <dbReference type="Proteomes" id="UP000287156"/>
    </source>
</evidence>
<dbReference type="InterPro" id="IPR036190">
    <property type="entry name" value="Urocanase_sf"/>
</dbReference>
<dbReference type="InterPro" id="IPR023637">
    <property type="entry name" value="Urocanase-like"/>
</dbReference>
<dbReference type="RefSeq" id="WP_126050718.1">
    <property type="nucleotide sequence ID" value="NZ_QYTV02000004.1"/>
</dbReference>
<evidence type="ECO:0000256" key="3">
    <source>
        <dbReference type="ARBA" id="ARBA00023239"/>
    </source>
</evidence>
<feature type="domain" description="Urocanase N-terminal" evidence="5">
    <location>
        <begin position="45"/>
        <end position="97"/>
    </location>
</feature>
<dbReference type="Proteomes" id="UP000287156">
    <property type="component" value="Unassembled WGS sequence"/>
</dbReference>
<evidence type="ECO:0000256" key="2">
    <source>
        <dbReference type="ARBA" id="ARBA00023027"/>
    </source>
</evidence>
<feature type="domain" description="Urocanase Rossmann-like" evidence="4">
    <location>
        <begin position="110"/>
        <end position="233"/>
    </location>
</feature>
<feature type="domain" description="Urocanase C-terminal" evidence="6">
    <location>
        <begin position="296"/>
        <end position="454"/>
    </location>
</feature>
<evidence type="ECO:0000259" key="5">
    <source>
        <dbReference type="Pfam" id="PF17391"/>
    </source>
</evidence>
<dbReference type="Pfam" id="PF01175">
    <property type="entry name" value="Urocanase"/>
    <property type="match status" value="1"/>
</dbReference>
<gene>
    <name evidence="7" type="ORF">D4T97_011260</name>
</gene>
<evidence type="ECO:0000259" key="6">
    <source>
        <dbReference type="Pfam" id="PF17392"/>
    </source>
</evidence>
<dbReference type="InterPro" id="IPR035085">
    <property type="entry name" value="Urocanase_Rossmann-like"/>
</dbReference>
<dbReference type="PANTHER" id="PTHR12216:SF4">
    <property type="entry name" value="UROCANATE HYDRATASE"/>
    <property type="match status" value="1"/>
</dbReference>
<dbReference type="GO" id="GO:0016153">
    <property type="term" value="F:urocanate hydratase activity"/>
    <property type="evidence" value="ECO:0007669"/>
    <property type="project" value="TreeGrafter"/>
</dbReference>
<dbReference type="SUPFAM" id="SSF111326">
    <property type="entry name" value="Urocanase"/>
    <property type="match status" value="1"/>
</dbReference>
<keyword evidence="3" id="KW-0456">Lyase</keyword>
<evidence type="ECO:0000259" key="4">
    <source>
        <dbReference type="Pfam" id="PF01175"/>
    </source>
</evidence>
<evidence type="ECO:0000256" key="1">
    <source>
        <dbReference type="ARBA" id="ARBA00001911"/>
    </source>
</evidence>
<dbReference type="AlphaFoldDB" id="A0A429XZM1"/>
<keyword evidence="8" id="KW-1185">Reference proteome</keyword>